<feature type="region of interest" description="Disordered" evidence="1">
    <location>
        <begin position="1"/>
        <end position="101"/>
    </location>
</feature>
<evidence type="ECO:0000313" key="3">
    <source>
        <dbReference type="Proteomes" id="UP000317982"/>
    </source>
</evidence>
<dbReference type="RefSeq" id="WP_142707972.1">
    <property type="nucleotide sequence ID" value="NZ_VIRS01000024.1"/>
</dbReference>
<dbReference type="InParanoid" id="A0A545AJY5"/>
<keyword evidence="3" id="KW-1185">Reference proteome</keyword>
<accession>A0A545AJY5</accession>
<evidence type="ECO:0000313" key="2">
    <source>
        <dbReference type="EMBL" id="TQS41646.1"/>
    </source>
</evidence>
<sequence>MLLVGHLPQLTLLDPVRDPREPGPDHREQDHPGADRGQQRGRPVLRHEPPAEHGAGDTRQQEPQERGERGRELGDRRAPGAVGPDRGPRVRQYHRPAGRQE</sequence>
<organism evidence="2 3">
    <name type="scientific">Cryptosporangium phraense</name>
    <dbReference type="NCBI Taxonomy" id="2593070"/>
    <lineage>
        <taxon>Bacteria</taxon>
        <taxon>Bacillati</taxon>
        <taxon>Actinomycetota</taxon>
        <taxon>Actinomycetes</taxon>
        <taxon>Cryptosporangiales</taxon>
        <taxon>Cryptosporangiaceae</taxon>
        <taxon>Cryptosporangium</taxon>
    </lineage>
</organism>
<name>A0A545AJY5_9ACTN</name>
<gene>
    <name evidence="2" type="ORF">FL583_28735</name>
</gene>
<reference evidence="2 3" key="1">
    <citation type="submission" date="2019-07" db="EMBL/GenBank/DDBJ databases">
        <title>Cryptosporangium phraense sp. nov., isolated from plant litter.</title>
        <authorList>
            <person name="Suriyachadkun C."/>
        </authorList>
    </citation>
    <scope>NUCLEOTIDE SEQUENCE [LARGE SCALE GENOMIC DNA]</scope>
    <source>
        <strain evidence="2 3">A-T 5661</strain>
    </source>
</reference>
<evidence type="ECO:0000256" key="1">
    <source>
        <dbReference type="SAM" id="MobiDB-lite"/>
    </source>
</evidence>
<dbReference type="EMBL" id="VIRS01000024">
    <property type="protein sequence ID" value="TQS41646.1"/>
    <property type="molecule type" value="Genomic_DNA"/>
</dbReference>
<feature type="compositionally biased region" description="Basic and acidic residues" evidence="1">
    <location>
        <begin position="45"/>
        <end position="78"/>
    </location>
</feature>
<protein>
    <submittedName>
        <fullName evidence="2">Uncharacterized protein</fullName>
    </submittedName>
</protein>
<proteinExistence type="predicted"/>
<feature type="compositionally biased region" description="Basic and acidic residues" evidence="1">
    <location>
        <begin position="15"/>
        <end position="38"/>
    </location>
</feature>
<feature type="compositionally biased region" description="Basic residues" evidence="1">
    <location>
        <begin position="89"/>
        <end position="101"/>
    </location>
</feature>
<dbReference type="AlphaFoldDB" id="A0A545AJY5"/>
<comment type="caution">
    <text evidence="2">The sequence shown here is derived from an EMBL/GenBank/DDBJ whole genome shotgun (WGS) entry which is preliminary data.</text>
</comment>
<dbReference type="Proteomes" id="UP000317982">
    <property type="component" value="Unassembled WGS sequence"/>
</dbReference>